<dbReference type="GO" id="GO:0005615">
    <property type="term" value="C:extracellular space"/>
    <property type="evidence" value="ECO:0007669"/>
    <property type="project" value="TreeGrafter"/>
</dbReference>
<keyword evidence="1" id="KW-1185">Reference proteome</keyword>
<dbReference type="Gene3D" id="3.40.720.10">
    <property type="entry name" value="Alkaline Phosphatase, subunit A"/>
    <property type="match status" value="1"/>
</dbReference>
<proteinExistence type="predicted"/>
<protein>
    <submittedName>
        <fullName evidence="2">Uncharacterized protein LOC115890793 isoform X1</fullName>
    </submittedName>
</protein>
<gene>
    <name evidence="2" type="primary">LOC115890793</name>
</gene>
<dbReference type="FunFam" id="3.40.720.10:FF:000017">
    <property type="entry name" value="Predicted protein"/>
    <property type="match status" value="1"/>
</dbReference>
<dbReference type="GeneID" id="115890793"/>
<dbReference type="InterPro" id="IPR017850">
    <property type="entry name" value="Alkaline_phosphatase_core_sf"/>
</dbReference>
<evidence type="ECO:0000313" key="1">
    <source>
        <dbReference type="Proteomes" id="UP000504635"/>
    </source>
</evidence>
<dbReference type="CDD" id="cd16021">
    <property type="entry name" value="ALP_like"/>
    <property type="match status" value="1"/>
</dbReference>
<dbReference type="InParanoid" id="A0A6J2YUX8"/>
<sequence>MFKKNDYLTYLVLGDINFKMTGKSNILFGICWFFQISYSKNIENYLINTSKCTVPDLPPFFTNWPSYISSLPISCSEFDPLPTYTTVKNNVATLHVREEAFANYSTEYSPTRCCYSYVFRNGTENQPDVGISVTNCLKFQQSVVLLHDTVWVSCSNYIETNIGYTRGFPIFPIYANVHQVVRPYQSFVQKGQRLQESSPKRPTSVLVIVIDSVSRLNFIRTMPKTREYILKNGFHEFKGYNKIDDNTFPNAMALLTGMNLRDSFSICQPRTLDGLNNCQFIWKDYQKLGYSTAYAEDWAPIATFNYFKKGFRYPPTDYYFKPYMDVLKYLETKIQDDMPFCAGPESQGDRTLNLAYDFATTLKDSPSFGIFWMNTFSHNVITTPKTMDERVKTFFEKLKSSGVLDESIVVLLSDHGVRFGNIINTTRGYYELRLPMNYVSLPDWFITAYPKETRNFDDNTKLLTSTYDMYMTLQHILSLSGTNYTMRPSLACPNCRSLFEKIPLERSCNDAGIPDIWCTCNLDLNTSED</sequence>
<evidence type="ECO:0000313" key="2">
    <source>
        <dbReference type="RefSeq" id="XP_030766991.1"/>
    </source>
</evidence>
<dbReference type="Proteomes" id="UP000504635">
    <property type="component" value="Unplaced"/>
</dbReference>
<dbReference type="RefSeq" id="XP_030766991.1">
    <property type="nucleotide sequence ID" value="XM_030911131.1"/>
</dbReference>
<reference evidence="2" key="1">
    <citation type="submission" date="2025-08" db="UniProtKB">
        <authorList>
            <consortium name="RefSeq"/>
        </authorList>
    </citation>
    <scope>IDENTIFICATION</scope>
    <source>
        <tissue evidence="2">Gonads</tissue>
    </source>
</reference>
<dbReference type="SUPFAM" id="SSF53649">
    <property type="entry name" value="Alkaline phosphatase-like"/>
    <property type="match status" value="1"/>
</dbReference>
<accession>A0A6J2YUX8</accession>
<name>A0A6J2YUX8_SITOR</name>
<dbReference type="PANTHER" id="PTHR10974:SF9">
    <property type="entry name" value="DUF229 DOMAIN CONTAINING PROTEIN-RELATED"/>
    <property type="match status" value="1"/>
</dbReference>
<dbReference type="KEGG" id="soy:115890793"/>
<dbReference type="InterPro" id="IPR004245">
    <property type="entry name" value="DUF229"/>
</dbReference>
<dbReference type="PANTHER" id="PTHR10974">
    <property type="entry name" value="FI08016P-RELATED"/>
    <property type="match status" value="1"/>
</dbReference>
<organism evidence="1 2">
    <name type="scientific">Sitophilus oryzae</name>
    <name type="common">Rice weevil</name>
    <name type="synonym">Curculio oryzae</name>
    <dbReference type="NCBI Taxonomy" id="7048"/>
    <lineage>
        <taxon>Eukaryota</taxon>
        <taxon>Metazoa</taxon>
        <taxon>Ecdysozoa</taxon>
        <taxon>Arthropoda</taxon>
        <taxon>Hexapoda</taxon>
        <taxon>Insecta</taxon>
        <taxon>Pterygota</taxon>
        <taxon>Neoptera</taxon>
        <taxon>Endopterygota</taxon>
        <taxon>Coleoptera</taxon>
        <taxon>Polyphaga</taxon>
        <taxon>Cucujiformia</taxon>
        <taxon>Curculionidae</taxon>
        <taxon>Dryophthorinae</taxon>
        <taxon>Sitophilus</taxon>
    </lineage>
</organism>
<dbReference type="AlphaFoldDB" id="A0A6J2YUX8"/>
<dbReference type="Pfam" id="PF02995">
    <property type="entry name" value="DUF229"/>
    <property type="match status" value="1"/>
</dbReference>
<dbReference type="OrthoDB" id="413313at2759"/>